<keyword evidence="3" id="KW-1185">Reference proteome</keyword>
<accession>A0AAF0IRF1</accession>
<dbReference type="AlphaFoldDB" id="A0AAF0IRF1"/>
<protein>
    <submittedName>
        <fullName evidence="2">Uncharacterized protein</fullName>
    </submittedName>
</protein>
<evidence type="ECO:0000256" key="1">
    <source>
        <dbReference type="SAM" id="MobiDB-lite"/>
    </source>
</evidence>
<feature type="region of interest" description="Disordered" evidence="1">
    <location>
        <begin position="270"/>
        <end position="289"/>
    </location>
</feature>
<reference evidence="2" key="1">
    <citation type="submission" date="2023-03" db="EMBL/GenBank/DDBJ databases">
        <title>Mating type loci evolution in Malassezia.</title>
        <authorList>
            <person name="Coelho M.A."/>
        </authorList>
    </citation>
    <scope>NUCLEOTIDE SEQUENCE</scope>
    <source>
        <strain evidence="2">CBS 14135</strain>
    </source>
</reference>
<feature type="compositionally biased region" description="Low complexity" evidence="1">
    <location>
        <begin position="274"/>
        <end position="289"/>
    </location>
</feature>
<evidence type="ECO:0000313" key="2">
    <source>
        <dbReference type="EMBL" id="WFC97110.1"/>
    </source>
</evidence>
<organism evidence="2 3">
    <name type="scientific">Malassezia brasiliensis</name>
    <dbReference type="NCBI Taxonomy" id="1821822"/>
    <lineage>
        <taxon>Eukaryota</taxon>
        <taxon>Fungi</taxon>
        <taxon>Dikarya</taxon>
        <taxon>Basidiomycota</taxon>
        <taxon>Ustilaginomycotina</taxon>
        <taxon>Malasseziomycetes</taxon>
        <taxon>Malasseziales</taxon>
        <taxon>Malasseziaceae</taxon>
        <taxon>Malassezia</taxon>
    </lineage>
</organism>
<proteinExistence type="predicted"/>
<sequence length="363" mass="40637">MAARERTADARAHDAHAAALVYVPSETRPPALRRRLLPRLPPARRDEVQRFVLRWDTVDNALVRRTLTQQALRFVFLLLDAHYQVGVPRTRAQALRRPSVWALTRTLARPTRRWLGQWLVILSEGIANLRRASLLLVWLVWSAQRLGARHTQPRVVAQADAPPTPPAPHTERLALAGEALATLAEGCDMLAFATGAGLFWRALGLRRRPQAWIQRRRRGVERVGVFVSLGALAVQLYVLHVQQRETRDEMHASIGAVQHQLETLDAPDARAKAPDAPAEGPTDAPAADAVAPAPYDQYLANRRRLRWLGIERVCVCSDASFALYEACAPDREKDQFEASTGLLAATLRLLRLWNEARWGALDI</sequence>
<dbReference type="Proteomes" id="UP001216638">
    <property type="component" value="Chromosome 6"/>
</dbReference>
<dbReference type="EMBL" id="CP119956">
    <property type="protein sequence ID" value="WFC97110.1"/>
    <property type="molecule type" value="Genomic_DNA"/>
</dbReference>
<gene>
    <name evidence="2" type="ORF">MBRA1_003776</name>
</gene>
<name>A0AAF0IRF1_9BASI</name>
<evidence type="ECO:0000313" key="3">
    <source>
        <dbReference type="Proteomes" id="UP001216638"/>
    </source>
</evidence>